<dbReference type="Pfam" id="PF19305">
    <property type="entry name" value="MmgE_PrpD_C"/>
    <property type="match status" value="1"/>
</dbReference>
<dbReference type="Gene3D" id="3.30.1330.120">
    <property type="entry name" value="2-methylcitrate dehydratase PrpD"/>
    <property type="match status" value="1"/>
</dbReference>
<dbReference type="InterPro" id="IPR042183">
    <property type="entry name" value="MmgE/PrpD_sf_1"/>
</dbReference>
<evidence type="ECO:0000259" key="3">
    <source>
        <dbReference type="Pfam" id="PF19305"/>
    </source>
</evidence>
<dbReference type="Gene3D" id="1.10.4100.10">
    <property type="entry name" value="2-methylcitrate dehydratase PrpD"/>
    <property type="match status" value="1"/>
</dbReference>
<name>A0A170QB01_9ZZZZ</name>
<gene>
    <name evidence="4" type="ORF">MGWOODY_Clf2940</name>
</gene>
<dbReference type="PANTHER" id="PTHR16943:SF8">
    <property type="entry name" value="2-METHYLCITRATE DEHYDRATASE"/>
    <property type="match status" value="1"/>
</dbReference>
<reference evidence="4" key="1">
    <citation type="submission" date="2015-10" db="EMBL/GenBank/DDBJ databases">
        <authorList>
            <person name="Gilbert D.G."/>
        </authorList>
    </citation>
    <scope>NUCLEOTIDE SEQUENCE</scope>
</reference>
<comment type="similarity">
    <text evidence="1">Belongs to the PrpD family.</text>
</comment>
<evidence type="ECO:0000256" key="1">
    <source>
        <dbReference type="ARBA" id="ARBA00006174"/>
    </source>
</evidence>
<dbReference type="InterPro" id="IPR005656">
    <property type="entry name" value="MmgE_PrpD"/>
</dbReference>
<dbReference type="InterPro" id="IPR042188">
    <property type="entry name" value="MmgE/PrpD_sf_2"/>
</dbReference>
<dbReference type="InterPro" id="IPR045337">
    <property type="entry name" value="MmgE_PrpD_C"/>
</dbReference>
<dbReference type="EMBL" id="FAXA01000410">
    <property type="protein sequence ID" value="CUV03413.1"/>
    <property type="molecule type" value="Genomic_DNA"/>
</dbReference>
<organism evidence="4">
    <name type="scientific">hydrothermal vent metagenome</name>
    <dbReference type="NCBI Taxonomy" id="652676"/>
    <lineage>
        <taxon>unclassified sequences</taxon>
        <taxon>metagenomes</taxon>
        <taxon>ecological metagenomes</taxon>
    </lineage>
</organism>
<protein>
    <submittedName>
        <fullName evidence="4">Immune-responsive protein 1</fullName>
    </submittedName>
</protein>
<dbReference type="Pfam" id="PF03972">
    <property type="entry name" value="MmgE_PrpD_N"/>
    <property type="match status" value="1"/>
</dbReference>
<dbReference type="PANTHER" id="PTHR16943">
    <property type="entry name" value="2-METHYLCITRATE DEHYDRATASE-RELATED"/>
    <property type="match status" value="1"/>
</dbReference>
<dbReference type="InterPro" id="IPR045336">
    <property type="entry name" value="MmgE_PrpD_N"/>
</dbReference>
<evidence type="ECO:0000259" key="2">
    <source>
        <dbReference type="Pfam" id="PF03972"/>
    </source>
</evidence>
<proteinExistence type="inferred from homology"/>
<accession>A0A170QB01</accession>
<sequence length="461" mass="48368">MPTTTPKVDPAFTLATHVVNTGLADLPAQTLSATRRDVLDTFGAMLGGSGAPGIKELVAVTGRWGGLEEATLAVLGQKMPAHHTALVNSAMGHALDFDDTYDKGGHVHPGTSVLAASLAVGESLGGVTGAQLMVAVTLGLDVSCRLGLAAYDDRGWHRTGSFGIFGATAAVGKLLSLSQEQMVHAFGIAYSQAAGNRQCIIDGALTKRFQAGQAAHGAVLAVFLAKEGFTGAENVFAGQYGFFPMYQPDGYDLSLIDQGLGEEFLGDRISLKPYPCGRPTHSYIDAAIKLHGELDLGNKSLESVVVRTDPETYSSRYSVSSGVIWPQQQVEAQFSLPYLIGCALALGGVGIDHINAFDDPAVLAASALVQAESKNGVPKGWAEIEVVCAEGMSASVELEPPSGSPDNPMSTEQLKDKFRDCAAHASWLIATEPVEKLISLILDSDSLADSRDLVRLSTVRA</sequence>
<dbReference type="InterPro" id="IPR036148">
    <property type="entry name" value="MmgE/PrpD_sf"/>
</dbReference>
<feature type="domain" description="MmgE/PrpD N-terminal" evidence="2">
    <location>
        <begin position="14"/>
        <end position="247"/>
    </location>
</feature>
<evidence type="ECO:0000313" key="4">
    <source>
        <dbReference type="EMBL" id="CUV03413.1"/>
    </source>
</evidence>
<dbReference type="SUPFAM" id="SSF103378">
    <property type="entry name" value="2-methylcitrate dehydratase PrpD"/>
    <property type="match status" value="1"/>
</dbReference>
<dbReference type="AlphaFoldDB" id="A0A170QB01"/>
<dbReference type="GO" id="GO:0016829">
    <property type="term" value="F:lyase activity"/>
    <property type="evidence" value="ECO:0007669"/>
    <property type="project" value="InterPro"/>
</dbReference>
<feature type="domain" description="MmgE/PrpD C-terminal" evidence="3">
    <location>
        <begin position="274"/>
        <end position="424"/>
    </location>
</feature>